<feature type="compositionally biased region" description="Polar residues" evidence="3">
    <location>
        <begin position="58"/>
        <end position="125"/>
    </location>
</feature>
<evidence type="ECO:0000259" key="4">
    <source>
        <dbReference type="PROSITE" id="PS50222"/>
    </source>
</evidence>
<protein>
    <recommendedName>
        <fullName evidence="4">EF-hand domain-containing protein</fullName>
    </recommendedName>
</protein>
<dbReference type="InterPro" id="IPR011992">
    <property type="entry name" value="EF-hand-dom_pair"/>
</dbReference>
<evidence type="ECO:0000256" key="3">
    <source>
        <dbReference type="SAM" id="MobiDB-lite"/>
    </source>
</evidence>
<accession>A0A9P4MP52</accession>
<dbReference type="SMART" id="SM00054">
    <property type="entry name" value="EFh"/>
    <property type="match status" value="2"/>
</dbReference>
<evidence type="ECO:0000313" key="6">
    <source>
        <dbReference type="Proteomes" id="UP000799536"/>
    </source>
</evidence>
<comment type="caution">
    <text evidence="5">The sequence shown here is derived from an EMBL/GenBank/DDBJ whole genome shotgun (WGS) entry which is preliminary data.</text>
</comment>
<dbReference type="AlphaFoldDB" id="A0A9P4MP52"/>
<evidence type="ECO:0000256" key="2">
    <source>
        <dbReference type="ARBA" id="ARBA00022837"/>
    </source>
</evidence>
<sequence length="329" mass="34427">MSTTPTPYKPSPLSFNSPRRSPFQRSHSPLAPSPSTVRPSTPTSSPLKPSTPSQSSPFKPSTPSQLTPLRQSTTGNASNNPPAWLNTRGTSTVSERPVSPTRQDSSSTVATVIQTKRPTVNSTSYFDGAAPPVPSSSTPPSRPVTATRTKSSDSLSHIPPPLLHSMRESFSVLDRGNSGSVNADDVADMLSQLGLTASPASLSTYFPSGTQTMNLATYLHTLADLLSGLSHPSELNAAFEAFDDDDSGQIDLGELKDALFHTAPEAGEKRLTEREIDMVVDGFSGRRAFGKGGKSFGRGEVFRYGEFVASVTGGGGNAGDNGSAAAGPS</sequence>
<feature type="domain" description="EF-hand" evidence="4">
    <location>
        <begin position="161"/>
        <end position="196"/>
    </location>
</feature>
<keyword evidence="2" id="KW-0106">Calcium</keyword>
<keyword evidence="6" id="KW-1185">Reference proteome</keyword>
<dbReference type="SUPFAM" id="SSF47473">
    <property type="entry name" value="EF-hand"/>
    <property type="match status" value="1"/>
</dbReference>
<dbReference type="PROSITE" id="PS50222">
    <property type="entry name" value="EF_HAND_2"/>
    <property type="match status" value="2"/>
</dbReference>
<dbReference type="InterPro" id="IPR002048">
    <property type="entry name" value="EF_hand_dom"/>
</dbReference>
<organism evidence="5 6">
    <name type="scientific">Delitschia confertaspora ATCC 74209</name>
    <dbReference type="NCBI Taxonomy" id="1513339"/>
    <lineage>
        <taxon>Eukaryota</taxon>
        <taxon>Fungi</taxon>
        <taxon>Dikarya</taxon>
        <taxon>Ascomycota</taxon>
        <taxon>Pezizomycotina</taxon>
        <taxon>Dothideomycetes</taxon>
        <taxon>Pleosporomycetidae</taxon>
        <taxon>Pleosporales</taxon>
        <taxon>Delitschiaceae</taxon>
        <taxon>Delitschia</taxon>
    </lineage>
</organism>
<dbReference type="PROSITE" id="PS00018">
    <property type="entry name" value="EF_HAND_1"/>
    <property type="match status" value="1"/>
</dbReference>
<feature type="compositionally biased region" description="Low complexity" evidence="3">
    <location>
        <begin position="135"/>
        <end position="149"/>
    </location>
</feature>
<feature type="compositionally biased region" description="Low complexity" evidence="3">
    <location>
        <begin position="33"/>
        <end position="57"/>
    </location>
</feature>
<feature type="domain" description="EF-hand" evidence="4">
    <location>
        <begin position="230"/>
        <end position="265"/>
    </location>
</feature>
<keyword evidence="1" id="KW-0677">Repeat</keyword>
<feature type="compositionally biased region" description="Polar residues" evidence="3">
    <location>
        <begin position="13"/>
        <end position="27"/>
    </location>
</feature>
<dbReference type="Proteomes" id="UP000799536">
    <property type="component" value="Unassembled WGS sequence"/>
</dbReference>
<gene>
    <name evidence="5" type="ORF">GQ43DRAFT_423670</name>
</gene>
<dbReference type="Gene3D" id="1.10.238.10">
    <property type="entry name" value="EF-hand"/>
    <property type="match status" value="1"/>
</dbReference>
<evidence type="ECO:0000256" key="1">
    <source>
        <dbReference type="ARBA" id="ARBA00022737"/>
    </source>
</evidence>
<dbReference type="InterPro" id="IPR018247">
    <property type="entry name" value="EF_Hand_1_Ca_BS"/>
</dbReference>
<dbReference type="InterPro" id="IPR050403">
    <property type="entry name" value="Myosin_RLC"/>
</dbReference>
<feature type="region of interest" description="Disordered" evidence="3">
    <location>
        <begin position="1"/>
        <end position="161"/>
    </location>
</feature>
<dbReference type="PANTHER" id="PTHR23049">
    <property type="entry name" value="MYOSIN REGULATORY LIGHT CHAIN 2"/>
    <property type="match status" value="1"/>
</dbReference>
<proteinExistence type="predicted"/>
<evidence type="ECO:0000313" key="5">
    <source>
        <dbReference type="EMBL" id="KAF2197871.1"/>
    </source>
</evidence>
<name>A0A9P4MP52_9PLEO</name>
<dbReference type="OrthoDB" id="429467at2759"/>
<reference evidence="5" key="1">
    <citation type="journal article" date="2020" name="Stud. Mycol.">
        <title>101 Dothideomycetes genomes: a test case for predicting lifestyles and emergence of pathogens.</title>
        <authorList>
            <person name="Haridas S."/>
            <person name="Albert R."/>
            <person name="Binder M."/>
            <person name="Bloem J."/>
            <person name="Labutti K."/>
            <person name="Salamov A."/>
            <person name="Andreopoulos B."/>
            <person name="Baker S."/>
            <person name="Barry K."/>
            <person name="Bills G."/>
            <person name="Bluhm B."/>
            <person name="Cannon C."/>
            <person name="Castanera R."/>
            <person name="Culley D."/>
            <person name="Daum C."/>
            <person name="Ezra D."/>
            <person name="Gonzalez J."/>
            <person name="Henrissat B."/>
            <person name="Kuo A."/>
            <person name="Liang C."/>
            <person name="Lipzen A."/>
            <person name="Lutzoni F."/>
            <person name="Magnuson J."/>
            <person name="Mondo S."/>
            <person name="Nolan M."/>
            <person name="Ohm R."/>
            <person name="Pangilinan J."/>
            <person name="Park H.-J."/>
            <person name="Ramirez L."/>
            <person name="Alfaro M."/>
            <person name="Sun H."/>
            <person name="Tritt A."/>
            <person name="Yoshinaga Y."/>
            <person name="Zwiers L.-H."/>
            <person name="Turgeon B."/>
            <person name="Goodwin S."/>
            <person name="Spatafora J."/>
            <person name="Crous P."/>
            <person name="Grigoriev I."/>
        </authorList>
    </citation>
    <scope>NUCLEOTIDE SEQUENCE</scope>
    <source>
        <strain evidence="5">ATCC 74209</strain>
    </source>
</reference>
<dbReference type="GO" id="GO:0005509">
    <property type="term" value="F:calcium ion binding"/>
    <property type="evidence" value="ECO:0007669"/>
    <property type="project" value="InterPro"/>
</dbReference>
<dbReference type="EMBL" id="ML994191">
    <property type="protein sequence ID" value="KAF2197871.1"/>
    <property type="molecule type" value="Genomic_DNA"/>
</dbReference>